<dbReference type="EMBL" id="JN885995">
    <property type="protein sequence ID" value="AEX62376.1"/>
    <property type="molecule type" value="Genomic_DNA"/>
</dbReference>
<accession>H2EDA3</accession>
<sequence>MSKNIGQLKNGNFIATCHKT</sequence>
<protein>
    <submittedName>
        <fullName evidence="1">Uncharacterized protein</fullName>
    </submittedName>
</protein>
<evidence type="ECO:0000313" key="1">
    <source>
        <dbReference type="EMBL" id="AEX62376.1"/>
    </source>
</evidence>
<name>H2EDA3_9VIRU</name>
<proteinExistence type="predicted"/>
<organism evidence="1">
    <name type="scientific">Moumouvirus sp. 'Monve'</name>
    <dbReference type="NCBI Taxonomy" id="1128131"/>
    <lineage>
        <taxon>Viruses</taxon>
        <taxon>Varidnaviria</taxon>
        <taxon>Bamfordvirae</taxon>
        <taxon>Nucleocytoviricota</taxon>
        <taxon>Megaviricetes</taxon>
        <taxon>Imitervirales</taxon>
        <taxon>Mimiviridae</taxon>
        <taxon>Megamimivirinae</taxon>
        <taxon>Moumouvirus</taxon>
    </lineage>
</organism>
<reference evidence="1" key="1">
    <citation type="submission" date="2011-10" db="EMBL/GenBank/DDBJ databases">
        <title>Provirophages and transpovirons: unique mobilome of giant viruses.</title>
        <authorList>
            <person name="Desnues C."/>
            <person name="LaScola B."/>
            <person name="Yutin N."/>
            <person name="Fournous G."/>
            <person name="Koonin E."/>
            <person name="Raoult D."/>
        </authorList>
    </citation>
    <scope>NUCLEOTIDE SEQUENCE</scope>
    <source>
        <strain evidence="1">Mv13-mv</strain>
    </source>
</reference>
<gene>
    <name evidence="1" type="ORF">mv_L171</name>
</gene>